<evidence type="ECO:0000313" key="2">
    <source>
        <dbReference type="EMBL" id="MBO0951456.1"/>
    </source>
</evidence>
<keyword evidence="3" id="KW-1185">Reference proteome</keyword>
<dbReference type="EMBL" id="JAFMYW010000007">
    <property type="protein sequence ID" value="MBO0951456.1"/>
    <property type="molecule type" value="Genomic_DNA"/>
</dbReference>
<reference evidence="2 3" key="1">
    <citation type="submission" date="2021-03" db="EMBL/GenBank/DDBJ databases">
        <title>Fibrella sp. HMF5405 genome sequencing and assembly.</title>
        <authorList>
            <person name="Kang H."/>
            <person name="Kim H."/>
            <person name="Bae S."/>
            <person name="Joh K."/>
        </authorList>
    </citation>
    <scope>NUCLEOTIDE SEQUENCE [LARGE SCALE GENOMIC DNA]</scope>
    <source>
        <strain evidence="2 3">HMF5405</strain>
    </source>
</reference>
<keyword evidence="1" id="KW-0812">Transmembrane</keyword>
<comment type="caution">
    <text evidence="2">The sequence shown here is derived from an EMBL/GenBank/DDBJ whole genome shotgun (WGS) entry which is preliminary data.</text>
</comment>
<sequence length="92" mass="10485">MTTSSTKIIYALLIGFGLFILCGAALLWVDNRRIERHTDELNDLRLHLNGRDHDVAQLRRQLRDCCADSNLLSKPKVKITEPKATISDGWDH</sequence>
<dbReference type="Proteomes" id="UP000664628">
    <property type="component" value="Unassembled WGS sequence"/>
</dbReference>
<keyword evidence="1" id="KW-0472">Membrane</keyword>
<keyword evidence="1" id="KW-1133">Transmembrane helix</keyword>
<name>A0ABS3JN78_9BACT</name>
<proteinExistence type="predicted"/>
<evidence type="ECO:0000256" key="1">
    <source>
        <dbReference type="SAM" id="Phobius"/>
    </source>
</evidence>
<gene>
    <name evidence="2" type="ORF">J2I46_22925</name>
</gene>
<feature type="transmembrane region" description="Helical" evidence="1">
    <location>
        <begin position="6"/>
        <end position="29"/>
    </location>
</feature>
<accession>A0ABS3JN78</accession>
<dbReference type="RefSeq" id="WP_207331392.1">
    <property type="nucleotide sequence ID" value="NZ_JAFMYW010000007.1"/>
</dbReference>
<protein>
    <submittedName>
        <fullName evidence="2">Uncharacterized protein</fullName>
    </submittedName>
</protein>
<evidence type="ECO:0000313" key="3">
    <source>
        <dbReference type="Proteomes" id="UP000664628"/>
    </source>
</evidence>
<organism evidence="2 3">
    <name type="scientific">Fibrella forsythiae</name>
    <dbReference type="NCBI Taxonomy" id="2817061"/>
    <lineage>
        <taxon>Bacteria</taxon>
        <taxon>Pseudomonadati</taxon>
        <taxon>Bacteroidota</taxon>
        <taxon>Cytophagia</taxon>
        <taxon>Cytophagales</taxon>
        <taxon>Spirosomataceae</taxon>
        <taxon>Fibrella</taxon>
    </lineage>
</organism>